<evidence type="ECO:0000313" key="2">
    <source>
        <dbReference type="Proteomes" id="UP001595797"/>
    </source>
</evidence>
<evidence type="ECO:0000313" key="1">
    <source>
        <dbReference type="EMBL" id="MFC4902704.1"/>
    </source>
</evidence>
<sequence length="152" mass="17341">MQISEGSSFHAWVDESMRQKDIPVPMYLLGAVVANPDECDGARQELRNILPKGAPKLHWHAMEPREKTRATAVVSSFGATHLVVVGTPLDHRKQERARAQCMEQLYWRLGEMGVTKVFLEAREKSQQQKDLQLVNVLRIRKVMPERLRVEGA</sequence>
<dbReference type="EMBL" id="JBHSIW010000006">
    <property type="protein sequence ID" value="MFC4902704.1"/>
    <property type="molecule type" value="Genomic_DNA"/>
</dbReference>
<accession>A0ABV9TGI4</accession>
<dbReference type="RefSeq" id="WP_277552831.1">
    <property type="nucleotide sequence ID" value="NZ_JARAMH010000040.1"/>
</dbReference>
<protein>
    <submittedName>
        <fullName evidence="1">Uncharacterized protein</fullName>
    </submittedName>
</protein>
<keyword evidence="2" id="KW-1185">Reference proteome</keyword>
<proteinExistence type="predicted"/>
<reference evidence="2" key="1">
    <citation type="journal article" date="2019" name="Int. J. Syst. Evol. Microbiol.">
        <title>The Global Catalogue of Microorganisms (GCM) 10K type strain sequencing project: providing services to taxonomists for standard genome sequencing and annotation.</title>
        <authorList>
            <consortium name="The Broad Institute Genomics Platform"/>
            <consortium name="The Broad Institute Genome Sequencing Center for Infectious Disease"/>
            <person name="Wu L."/>
            <person name="Ma J."/>
        </authorList>
    </citation>
    <scope>NUCLEOTIDE SEQUENCE [LARGE SCALE GENOMIC DNA]</scope>
    <source>
        <strain evidence="2">CGMCC 4.6946</strain>
    </source>
</reference>
<name>A0ABV9TGI4_9MICC</name>
<comment type="caution">
    <text evidence="1">The sequence shown here is derived from an EMBL/GenBank/DDBJ whole genome shotgun (WGS) entry which is preliminary data.</text>
</comment>
<dbReference type="Proteomes" id="UP001595797">
    <property type="component" value="Unassembled WGS sequence"/>
</dbReference>
<organism evidence="1 2">
    <name type="scientific">Kocuria oceani</name>
    <dbReference type="NCBI Taxonomy" id="988827"/>
    <lineage>
        <taxon>Bacteria</taxon>
        <taxon>Bacillati</taxon>
        <taxon>Actinomycetota</taxon>
        <taxon>Actinomycetes</taxon>
        <taxon>Micrococcales</taxon>
        <taxon>Micrococcaceae</taxon>
        <taxon>Kocuria</taxon>
    </lineage>
</organism>
<gene>
    <name evidence="1" type="ORF">ACFPCS_03875</name>
</gene>